<dbReference type="SUPFAM" id="SSF50249">
    <property type="entry name" value="Nucleic acid-binding proteins"/>
    <property type="match status" value="1"/>
</dbReference>
<dbReference type="HAMAP" id="MF_01884">
    <property type="entry name" value="Rho"/>
    <property type="match status" value="1"/>
</dbReference>
<feature type="compositionally biased region" description="Low complexity" evidence="12">
    <location>
        <begin position="369"/>
        <end position="389"/>
    </location>
</feature>
<keyword evidence="2 9" id="KW-0547">Nucleotide-binding</keyword>
<dbReference type="InterPro" id="IPR004665">
    <property type="entry name" value="Term_rho"/>
</dbReference>
<comment type="caution">
    <text evidence="9">Lacks conserved residue(s) required for the propagation of feature annotation.</text>
</comment>
<comment type="similarity">
    <text evidence="9 11">Belongs to the Rho family.</text>
</comment>
<feature type="compositionally biased region" description="Basic residues" evidence="12">
    <location>
        <begin position="294"/>
        <end position="311"/>
    </location>
</feature>
<feature type="compositionally biased region" description="Low complexity" evidence="12">
    <location>
        <begin position="320"/>
        <end position="330"/>
    </location>
</feature>
<dbReference type="SUPFAM" id="SSF52540">
    <property type="entry name" value="P-loop containing nucleoside triphosphate hydrolases"/>
    <property type="match status" value="1"/>
</dbReference>
<evidence type="ECO:0000256" key="12">
    <source>
        <dbReference type="SAM" id="MobiDB-lite"/>
    </source>
</evidence>
<feature type="compositionally biased region" description="Basic residues" evidence="12">
    <location>
        <begin position="423"/>
        <end position="432"/>
    </location>
</feature>
<dbReference type="Pfam" id="PF07498">
    <property type="entry name" value="Rho_N"/>
    <property type="match status" value="1"/>
</dbReference>
<dbReference type="InterPro" id="IPR041703">
    <property type="entry name" value="Rho_factor_ATP-bd"/>
</dbReference>
<dbReference type="GO" id="GO:0016787">
    <property type="term" value="F:hydrolase activity"/>
    <property type="evidence" value="ECO:0007669"/>
    <property type="project" value="UniProtKB-KW"/>
</dbReference>
<dbReference type="EC" id="3.6.4.-" evidence="9 10"/>
<evidence type="ECO:0000256" key="1">
    <source>
        <dbReference type="ARBA" id="ARBA00022472"/>
    </source>
</evidence>
<dbReference type="InterPro" id="IPR012340">
    <property type="entry name" value="NA-bd_OB-fold"/>
</dbReference>
<dbReference type="GO" id="GO:0008186">
    <property type="term" value="F:ATP-dependent activity, acting on RNA"/>
    <property type="evidence" value="ECO:0007669"/>
    <property type="project" value="UniProtKB-UniRule"/>
</dbReference>
<evidence type="ECO:0000256" key="4">
    <source>
        <dbReference type="ARBA" id="ARBA00022806"/>
    </source>
</evidence>
<dbReference type="Pfam" id="PF00006">
    <property type="entry name" value="ATP-synt_ab"/>
    <property type="match status" value="1"/>
</dbReference>
<feature type="compositionally biased region" description="Basic and acidic residues" evidence="12">
    <location>
        <begin position="406"/>
        <end position="422"/>
    </location>
</feature>
<evidence type="ECO:0000256" key="11">
    <source>
        <dbReference type="PROSITE-ProRule" id="PRU01203"/>
    </source>
</evidence>
<dbReference type="GO" id="GO:0004386">
    <property type="term" value="F:helicase activity"/>
    <property type="evidence" value="ECO:0007669"/>
    <property type="project" value="UniProtKB-UniRule"/>
</dbReference>
<feature type="domain" description="Rho RNA-BD" evidence="13">
    <location>
        <begin position="490"/>
        <end position="563"/>
    </location>
</feature>
<dbReference type="InterPro" id="IPR027417">
    <property type="entry name" value="P-loop_NTPase"/>
</dbReference>
<evidence type="ECO:0000313" key="15">
    <source>
        <dbReference type="Proteomes" id="UP000330807"/>
    </source>
</evidence>
<dbReference type="InterPro" id="IPR011113">
    <property type="entry name" value="Rho_RNA-bd"/>
</dbReference>
<evidence type="ECO:0000256" key="8">
    <source>
        <dbReference type="ARBA" id="ARBA00023163"/>
    </source>
</evidence>
<keyword evidence="7 9" id="KW-0805">Transcription regulation</keyword>
<dbReference type="NCBIfam" id="NF006886">
    <property type="entry name" value="PRK09376.1"/>
    <property type="match status" value="1"/>
</dbReference>
<organism evidence="14 15">
    <name type="scientific">Collinsella aerofaciens</name>
    <dbReference type="NCBI Taxonomy" id="74426"/>
    <lineage>
        <taxon>Bacteria</taxon>
        <taxon>Bacillati</taxon>
        <taxon>Actinomycetota</taxon>
        <taxon>Coriobacteriia</taxon>
        <taxon>Coriobacteriales</taxon>
        <taxon>Coriobacteriaceae</taxon>
        <taxon>Collinsella</taxon>
    </lineage>
</organism>
<feature type="compositionally biased region" description="Basic residues" evidence="12">
    <location>
        <begin position="232"/>
        <end position="241"/>
    </location>
</feature>
<feature type="region of interest" description="Disordered" evidence="12">
    <location>
        <begin position="150"/>
        <end position="449"/>
    </location>
</feature>
<evidence type="ECO:0000259" key="13">
    <source>
        <dbReference type="PROSITE" id="PS51856"/>
    </source>
</evidence>
<evidence type="ECO:0000256" key="10">
    <source>
        <dbReference type="NCBIfam" id="TIGR00767"/>
    </source>
</evidence>
<dbReference type="GO" id="GO:0006353">
    <property type="term" value="P:DNA-templated transcription termination"/>
    <property type="evidence" value="ECO:0007669"/>
    <property type="project" value="UniProtKB-UniRule"/>
</dbReference>
<feature type="compositionally biased region" description="Polar residues" evidence="12">
    <location>
        <begin position="1"/>
        <end position="10"/>
    </location>
</feature>
<dbReference type="Pfam" id="PF07497">
    <property type="entry name" value="Rho_RNA_bind"/>
    <property type="match status" value="1"/>
</dbReference>
<reference evidence="14 15" key="1">
    <citation type="submission" date="2019-10" db="EMBL/GenBank/DDBJ databases">
        <authorList>
            <person name="Wolf R A."/>
        </authorList>
    </citation>
    <scope>NUCLEOTIDE SEQUENCE [LARGE SCALE GENOMIC DNA]</scope>
    <source>
        <strain evidence="14">Collinsella_aerofaciens_AK_138A</strain>
    </source>
</reference>
<comment type="function">
    <text evidence="9">Facilitates transcription termination by a mechanism that involves Rho binding to the nascent RNA, activation of Rho's RNA-dependent ATPase activity, and release of the mRNA from the DNA template.</text>
</comment>
<protein>
    <recommendedName>
        <fullName evidence="9 10">Transcription termination factor Rho</fullName>
        <ecNumber evidence="9 10">3.6.4.-</ecNumber>
    </recommendedName>
    <alternativeName>
        <fullName evidence="9">ATP-dependent helicase Rho</fullName>
    </alternativeName>
</protein>
<dbReference type="InterPro" id="IPR003593">
    <property type="entry name" value="AAA+_ATPase"/>
</dbReference>
<keyword evidence="6 9" id="KW-0694">RNA-binding</keyword>
<gene>
    <name evidence="9 14" type="primary">rho</name>
    <name evidence="14" type="ORF">LMKDKBCB_01334</name>
</gene>
<proteinExistence type="inferred from homology"/>
<comment type="subunit">
    <text evidence="9">Homohexamer. The homohexamer assembles into an open ring structure.</text>
</comment>
<keyword evidence="3 9" id="KW-0378">Hydrolase</keyword>
<evidence type="ECO:0000256" key="2">
    <source>
        <dbReference type="ARBA" id="ARBA00022741"/>
    </source>
</evidence>
<feature type="binding site" evidence="9">
    <location>
        <begin position="618"/>
        <end position="623"/>
    </location>
    <ligand>
        <name>ATP</name>
        <dbReference type="ChEBI" id="CHEBI:30616"/>
    </ligand>
</feature>
<feature type="compositionally biased region" description="Basic residues" evidence="12">
    <location>
        <begin position="94"/>
        <end position="106"/>
    </location>
</feature>
<feature type="region of interest" description="Disordered" evidence="12">
    <location>
        <begin position="1"/>
        <end position="115"/>
    </location>
</feature>
<feature type="compositionally biased region" description="Low complexity" evidence="12">
    <location>
        <begin position="11"/>
        <end position="22"/>
    </location>
</feature>
<dbReference type="PROSITE" id="PS51856">
    <property type="entry name" value="RHO_RNA_BD"/>
    <property type="match status" value="1"/>
</dbReference>
<dbReference type="SMART" id="SM00382">
    <property type="entry name" value="AAA"/>
    <property type="match status" value="1"/>
</dbReference>
<name>A0A5K1ISH2_9ACTN</name>
<keyword evidence="8 9" id="KW-0804">Transcription</keyword>
<dbReference type="GO" id="GO:0005524">
    <property type="term" value="F:ATP binding"/>
    <property type="evidence" value="ECO:0007669"/>
    <property type="project" value="UniProtKB-UniRule"/>
</dbReference>
<feature type="compositionally biased region" description="Low complexity" evidence="12">
    <location>
        <begin position="249"/>
        <end position="286"/>
    </location>
</feature>
<feature type="binding site" evidence="9">
    <location>
        <begin position="606"/>
        <end position="611"/>
    </location>
    <ligand>
        <name>ATP</name>
        <dbReference type="ChEBI" id="CHEBI:30616"/>
    </ligand>
</feature>
<accession>A0A5K1ISH2</accession>
<evidence type="ECO:0000256" key="9">
    <source>
        <dbReference type="HAMAP-Rule" id="MF_01884"/>
    </source>
</evidence>
<dbReference type="SMART" id="SM00959">
    <property type="entry name" value="Rho_N"/>
    <property type="match status" value="1"/>
</dbReference>
<dbReference type="Gene3D" id="3.40.50.300">
    <property type="entry name" value="P-loop containing nucleotide triphosphate hydrolases"/>
    <property type="match status" value="1"/>
</dbReference>
<keyword evidence="4 9" id="KW-0347">Helicase</keyword>
<dbReference type="EMBL" id="CABWIH010000029">
    <property type="protein sequence ID" value="VWL91470.1"/>
    <property type="molecule type" value="Genomic_DNA"/>
</dbReference>
<evidence type="ECO:0000256" key="3">
    <source>
        <dbReference type="ARBA" id="ARBA00022801"/>
    </source>
</evidence>
<keyword evidence="1 9" id="KW-0806">Transcription termination</keyword>
<dbReference type="PANTHER" id="PTHR46425:SF1">
    <property type="entry name" value="TRANSCRIPTION TERMINATION FACTOR RHO"/>
    <property type="match status" value="1"/>
</dbReference>
<dbReference type="Gene3D" id="2.40.50.140">
    <property type="entry name" value="Nucleic acid-binding proteins"/>
    <property type="match status" value="1"/>
</dbReference>
<evidence type="ECO:0000256" key="6">
    <source>
        <dbReference type="ARBA" id="ARBA00022884"/>
    </source>
</evidence>
<evidence type="ECO:0000313" key="14">
    <source>
        <dbReference type="EMBL" id="VWL91470.1"/>
    </source>
</evidence>
<sequence>MSDQQQENEITTAQTAPAAPVASDQVVMPAPVQASVPEAPKAAPTPAPASAEKVAPVAGEGVAPAAEEDAAPVKPKRTRRAPKPAADGEETAKPKRRVTRATRTKHTVADSSAPISDEVAQARALAQISEAQVVRARRRAAEREVAALTEFAAPVVSEAPAATEAPVAGQPTEKPAPRTRRRAAKSQQDAEQAAQESGEAPVRSAVGEGAQPSESATPAKAHEVPVVDPALRPHRRGRKPKAFIEAEKAAAAAAAARDAAATAESATAADAAVQDATTSEAAPADAEPADVRPGRSRRTTTKRPSKAKAAKKGASEDSAETTADASTDAAEPQDAEQPASEKPRRGRKKSVKAKASEQQADVEAQVNSGAEANDAAAANVDTAATDGAAPAETDESARPTRRQHKRNDERNERKDDRNNDRRNRQRDRKQRNKERNAAPTEPTLSREELAAMKVAELREKAKEFEIETTGKKKAELVEEIYTTAAKAEGFRDIKGILQIRPDSSGIIHAHGYMKSSDDAFVPAYLIRSARLRTGDVIEGSLRPSRGGDKRAGLAKITTVNGVDPEQARNRPKFGDLTPVYPNEPLRMEHGKDSITGRAIDIVSPIGKGQRGLIVSPPKAGKTTILKKICQSISINNPEVHLICLLVDERPEEVTDMQRSIKGEVVASTFDMPAENHTRVAELVIERAKRIVELGGDVVVVLDSITRLARAYNLAAPASGRILSGGVDSAALYPPKRFLGAARNIENGGSLTILASALIDTGSKMDEVIFEEFKGTGNMELKLDRDLADRRIFPAIDPVASGTRNEDLLVDEQMRPFVFGLRRILAGMNNTERAAASFIKGLKGTNTNQEFLVRSAKKHSDYEQTF</sequence>
<dbReference type="GO" id="GO:0003723">
    <property type="term" value="F:RNA binding"/>
    <property type="evidence" value="ECO:0007669"/>
    <property type="project" value="UniProtKB-UniRule"/>
</dbReference>
<feature type="compositionally biased region" description="Low complexity" evidence="12">
    <location>
        <begin position="185"/>
        <end position="200"/>
    </location>
</feature>
<dbReference type="AlphaFoldDB" id="A0A5K1ISH2"/>
<dbReference type="NCBIfam" id="TIGR00767">
    <property type="entry name" value="rho"/>
    <property type="match status" value="1"/>
</dbReference>
<feature type="compositionally biased region" description="Low complexity" evidence="12">
    <location>
        <begin position="37"/>
        <end position="65"/>
    </location>
</feature>
<dbReference type="CDD" id="cd01128">
    <property type="entry name" value="rho_factor_C"/>
    <property type="match status" value="1"/>
</dbReference>
<evidence type="ECO:0000256" key="7">
    <source>
        <dbReference type="ARBA" id="ARBA00023015"/>
    </source>
</evidence>
<feature type="binding site" evidence="9">
    <location>
        <position position="649"/>
    </location>
    <ligand>
        <name>ATP</name>
        <dbReference type="ChEBI" id="CHEBI:30616"/>
    </ligand>
</feature>
<dbReference type="Proteomes" id="UP000330807">
    <property type="component" value="Unassembled WGS sequence"/>
</dbReference>
<dbReference type="InterPro" id="IPR011112">
    <property type="entry name" value="Rho-like_N"/>
</dbReference>
<evidence type="ECO:0000256" key="5">
    <source>
        <dbReference type="ARBA" id="ARBA00022840"/>
    </source>
</evidence>
<keyword evidence="5 9" id="KW-0067">ATP-binding</keyword>
<dbReference type="PANTHER" id="PTHR46425">
    <property type="entry name" value="TRANSCRIPTION TERMINATION FACTOR RHO"/>
    <property type="match status" value="1"/>
</dbReference>
<dbReference type="InterPro" id="IPR000194">
    <property type="entry name" value="ATPase_F1/V1/A1_a/bsu_nucl-bd"/>
</dbReference>